<dbReference type="Gene3D" id="3.40.50.11010">
    <property type="match status" value="1"/>
</dbReference>
<dbReference type="Gene3D" id="3.40.50.2000">
    <property type="entry name" value="Glycogen Phosphorylase B"/>
    <property type="match status" value="1"/>
</dbReference>
<protein>
    <submittedName>
        <fullName evidence="1">Glycosyl transferase</fullName>
    </submittedName>
</protein>
<gene>
    <name evidence="1" type="primary">wcuO</name>
</gene>
<reference evidence="1" key="2">
    <citation type="journal article" date="2015" name="Sci. Rep.">
        <title>Genetic analysis of capsular polysaccharide synthesis gene clusters in 79 capsular types of Klebsiella spp.</title>
        <authorList>
            <person name="Pan Y.J."/>
            <person name="Lin T.L."/>
            <person name="Chen C.T."/>
            <person name="Chen Y.Y."/>
            <person name="Hsieh P.F."/>
            <person name="Hsu C.R."/>
            <person name="Wu M.C."/>
            <person name="Wang J.T."/>
        </authorList>
    </citation>
    <scope>NUCLEOTIDE SEQUENCE</scope>
    <source>
        <strain evidence="1">1702</strain>
    </source>
</reference>
<name>A0A0P0YRU7_9ENTR</name>
<evidence type="ECO:0000313" key="1">
    <source>
        <dbReference type="EMBL" id="BAT23783.1"/>
    </source>
</evidence>
<accession>A0A0P0YRU7</accession>
<dbReference type="AlphaFoldDB" id="A0A0P0YRU7"/>
<dbReference type="GO" id="GO:0016740">
    <property type="term" value="F:transferase activity"/>
    <property type="evidence" value="ECO:0007669"/>
    <property type="project" value="UniProtKB-KW"/>
</dbReference>
<organism evidence="1">
    <name type="scientific">Klebsiella sp. 1702</name>
    <dbReference type="NCBI Taxonomy" id="1497817"/>
    <lineage>
        <taxon>Bacteria</taxon>
        <taxon>Pseudomonadati</taxon>
        <taxon>Pseudomonadota</taxon>
        <taxon>Gammaproteobacteria</taxon>
        <taxon>Enterobacterales</taxon>
        <taxon>Enterobacteriaceae</taxon>
        <taxon>Klebsiella/Raoultella group</taxon>
        <taxon>Klebsiella</taxon>
    </lineage>
</organism>
<keyword evidence="1" id="KW-0808">Transferase</keyword>
<dbReference type="EMBL" id="AB924579">
    <property type="protein sequence ID" value="BAT23783.1"/>
    <property type="molecule type" value="Genomic_DNA"/>
</dbReference>
<sequence>MKILILSHTRRVSNFKIGSHHYANGLSNTDEVEYMGLPYTFLHKIAGKKNDGVDQLNKKVKDLKAVFLLPITLRKNPLVIILNKIYLKAYFCFSRNYFDCIICDSPYFSPYIDVIPHGKLIYRPTDIYEKMDGEKINEYEEDILDKCDAIIATSDVVLKYLTDKYYTILERKTKNVVYNGYDEFLFNTLNAPQKRDGAIYIGALDKRFDFEALDILASSFPDDKFDIYGPVDPEFKQKVDNISMKRKNILFHGAVSYEQTPGLLKKHCVGLLLLKDNDLNRGRSPMKLWEYISCGLSVLYGVVEVEDKYKKINALVKYKCIDDLPQKYLIAKESYHVKENINLKEHSWTFKVNQIKELLITKQC</sequence>
<reference evidence="1" key="1">
    <citation type="submission" date="2014-04" db="EMBL/GenBank/DDBJ databases">
        <authorList>
            <person name="Harrison E."/>
        </authorList>
    </citation>
    <scope>NUCLEOTIDE SEQUENCE</scope>
    <source>
        <strain evidence="1">1702</strain>
    </source>
</reference>
<dbReference type="SUPFAM" id="SSF53756">
    <property type="entry name" value="UDP-Glycosyltransferase/glycogen phosphorylase"/>
    <property type="match status" value="1"/>
</dbReference>
<proteinExistence type="predicted"/>